<name>A9BTQ5_DELAS</name>
<dbReference type="EMBL" id="CP000884">
    <property type="protein sequence ID" value="ABX35319.1"/>
    <property type="molecule type" value="Genomic_DNA"/>
</dbReference>
<evidence type="ECO:0000256" key="3">
    <source>
        <dbReference type="SAM" id="Coils"/>
    </source>
</evidence>
<sequence length="491" mass="51930">MEHAKTCQRPISLERRLAATYLVAGLVTAGLAGCAAGPDFQRPTARYTATPVADRTASAPTQFGETQRLVEGLPIETQWWQSLGSSTLDGLINEAFHVSPTLASISANLRQAQELLAAQAGSTQYPQVDVALGSQRQQMSPSSQGLSGDARQFSLYNASVGAHYNLDLAGGNRRALEALAARADYRRFELNAARLALAGNMATAAITRARLAAQLEATTAILRVQDEQLRLAHERVRIGQASPDEALSLQAQAEQTRAELPALRKQLQQTEHLLAVLAGRAPGTGGIPAFTLADFTLPVEMPLVVPSELVRRRPDIQASEALLHAANADYGVAVAKLYPQINLSANLGSQALTTGTLFGGGSAVWGLVAQLTQPLFNPGLPAEKRAALAAFDAAAANYQSVVLESLRNVADTLRAVESDAQTLTALAAADMAAQASLQSVERQYRLGAASYLQLLIAQQQAQSIRINMVAAQAQRLVDSVALYQALGGGVS</sequence>
<organism evidence="4 5">
    <name type="scientific">Delftia acidovorans (strain DSM 14801 / SPH-1)</name>
    <dbReference type="NCBI Taxonomy" id="398578"/>
    <lineage>
        <taxon>Bacteria</taxon>
        <taxon>Pseudomonadati</taxon>
        <taxon>Pseudomonadota</taxon>
        <taxon>Betaproteobacteria</taxon>
        <taxon>Burkholderiales</taxon>
        <taxon>Comamonadaceae</taxon>
        <taxon>Delftia</taxon>
    </lineage>
</organism>
<keyword evidence="2" id="KW-0812">Transmembrane</keyword>
<keyword evidence="2" id="KW-1134">Transmembrane beta strand</keyword>
<dbReference type="AlphaFoldDB" id="A9BTQ5"/>
<keyword evidence="2" id="KW-0472">Membrane</keyword>
<dbReference type="Gene3D" id="2.20.200.10">
    <property type="entry name" value="Outer membrane efflux proteins (OEP)"/>
    <property type="match status" value="1"/>
</dbReference>
<protein>
    <submittedName>
        <fullName evidence="4">RND efflux system, outer membrane lipoprotein, NodT family</fullName>
    </submittedName>
</protein>
<dbReference type="SUPFAM" id="SSF56954">
    <property type="entry name" value="Outer membrane efflux proteins (OEP)"/>
    <property type="match status" value="1"/>
</dbReference>
<evidence type="ECO:0000313" key="4">
    <source>
        <dbReference type="EMBL" id="ABX35319.1"/>
    </source>
</evidence>
<proteinExistence type="inferred from homology"/>
<dbReference type="GO" id="GO:0015562">
    <property type="term" value="F:efflux transmembrane transporter activity"/>
    <property type="evidence" value="ECO:0007669"/>
    <property type="project" value="InterPro"/>
</dbReference>
<feature type="coiled-coil region" evidence="3">
    <location>
        <begin position="246"/>
        <end position="273"/>
    </location>
</feature>
<dbReference type="NCBIfam" id="TIGR01845">
    <property type="entry name" value="outer_NodT"/>
    <property type="match status" value="1"/>
</dbReference>
<dbReference type="Gene3D" id="1.20.1600.10">
    <property type="entry name" value="Outer membrane efflux proteins (OEP)"/>
    <property type="match status" value="1"/>
</dbReference>
<dbReference type="KEGG" id="dac:Daci_2681"/>
<dbReference type="PANTHER" id="PTHR30203:SF33">
    <property type="entry name" value="BLR4455 PROTEIN"/>
    <property type="match status" value="1"/>
</dbReference>
<dbReference type="HOGENOM" id="CLU_012817_13_0_4"/>
<dbReference type="InterPro" id="IPR003423">
    <property type="entry name" value="OMP_efflux"/>
</dbReference>
<dbReference type="Pfam" id="PF02321">
    <property type="entry name" value="OEP"/>
    <property type="match status" value="2"/>
</dbReference>
<evidence type="ECO:0000256" key="2">
    <source>
        <dbReference type="RuleBase" id="RU362097"/>
    </source>
</evidence>
<keyword evidence="2 4" id="KW-0449">Lipoprotein</keyword>
<reference evidence="5" key="2">
    <citation type="submission" date="2007-11" db="EMBL/GenBank/DDBJ databases">
        <title>Complete sequence of Delftia acidovorans DSM 14801 / SPH-1.</title>
        <authorList>
            <person name="Copeland A."/>
            <person name="Lucas S."/>
            <person name="Lapidus A."/>
            <person name="Barry K."/>
            <person name="Glavina del Rio T."/>
            <person name="Dalin E."/>
            <person name="Tice H."/>
            <person name="Pitluck S."/>
            <person name="Lowry S."/>
            <person name="Clum A."/>
            <person name="Schmutz J."/>
            <person name="Larimer F."/>
            <person name="Land M."/>
            <person name="Hauser L."/>
            <person name="Kyrpides N."/>
            <person name="Kim E."/>
            <person name="Schleheck D."/>
            <person name="Richardson P."/>
        </authorList>
    </citation>
    <scope>NUCLEOTIDE SEQUENCE [LARGE SCALE GENOMIC DNA]</scope>
    <source>
        <strain evidence="5">DSM 14801 / SPH-1</strain>
    </source>
</reference>
<reference evidence="4 5" key="1">
    <citation type="journal article" date="2004" name="Appl. Environ. Microbiol.">
        <title>Mineralization of individual congeners of linear alkylbenzenesulfonate by defined pairs of heterotrophic bacteria.</title>
        <authorList>
            <person name="Schleheck D."/>
            <person name="Knepper T.P."/>
            <person name="Fischer K."/>
            <person name="Cook A.M."/>
        </authorList>
    </citation>
    <scope>NUCLEOTIDE SEQUENCE [LARGE SCALE GENOMIC DNA]</scope>
    <source>
        <strain evidence="5">DSM 14801 / SPH-1</strain>
    </source>
</reference>
<dbReference type="PROSITE" id="PS51257">
    <property type="entry name" value="PROKAR_LIPOPROTEIN"/>
    <property type="match status" value="1"/>
</dbReference>
<evidence type="ECO:0000256" key="1">
    <source>
        <dbReference type="ARBA" id="ARBA00007613"/>
    </source>
</evidence>
<accession>A9BTQ5</accession>
<dbReference type="GO" id="GO:0005886">
    <property type="term" value="C:plasma membrane"/>
    <property type="evidence" value="ECO:0007669"/>
    <property type="project" value="UniProtKB-SubCell"/>
</dbReference>
<gene>
    <name evidence="4" type="ordered locus">Daci_2681</name>
</gene>
<dbReference type="STRING" id="398578.Daci_2681"/>
<dbReference type="RefSeq" id="WP_012204555.1">
    <property type="nucleotide sequence ID" value="NC_010002.1"/>
</dbReference>
<keyword evidence="5" id="KW-1185">Reference proteome</keyword>
<keyword evidence="3" id="KW-0175">Coiled coil</keyword>
<keyword evidence="2" id="KW-0564">Palmitate</keyword>
<dbReference type="Proteomes" id="UP000000784">
    <property type="component" value="Chromosome"/>
</dbReference>
<comment type="subcellular location">
    <subcellularLocation>
        <location evidence="2">Cell membrane</location>
        <topology evidence="2">Lipid-anchor</topology>
    </subcellularLocation>
</comment>
<evidence type="ECO:0000313" key="5">
    <source>
        <dbReference type="Proteomes" id="UP000000784"/>
    </source>
</evidence>
<dbReference type="PANTHER" id="PTHR30203">
    <property type="entry name" value="OUTER MEMBRANE CATION EFFLUX PROTEIN"/>
    <property type="match status" value="1"/>
</dbReference>
<dbReference type="eggNOG" id="COG1538">
    <property type="taxonomic scope" value="Bacteria"/>
</dbReference>
<dbReference type="GeneID" id="24114023"/>
<comment type="similarity">
    <text evidence="1 2">Belongs to the outer membrane factor (OMF) (TC 1.B.17) family.</text>
</comment>
<dbReference type="InterPro" id="IPR010131">
    <property type="entry name" value="MdtP/NodT-like"/>
</dbReference>